<dbReference type="PANTHER" id="PTHR44068">
    <property type="entry name" value="ZGC:194242"/>
    <property type="match status" value="1"/>
</dbReference>
<comment type="caution">
    <text evidence="3">The sequence shown here is derived from an EMBL/GenBank/DDBJ whole genome shotgun (WGS) entry which is preliminary data.</text>
</comment>
<dbReference type="RefSeq" id="WP_406787365.1">
    <property type="nucleotide sequence ID" value="NZ_JBJIAA010000007.1"/>
</dbReference>
<dbReference type="Proteomes" id="UP001623592">
    <property type="component" value="Unassembled WGS sequence"/>
</dbReference>
<evidence type="ECO:0000313" key="4">
    <source>
        <dbReference type="Proteomes" id="UP001623592"/>
    </source>
</evidence>
<dbReference type="InterPro" id="IPR029063">
    <property type="entry name" value="SAM-dependent_MTases_sf"/>
</dbReference>
<dbReference type="PANTHER" id="PTHR44068:SF1">
    <property type="entry name" value="HYPOTHETICAL LOC100005854"/>
    <property type="match status" value="1"/>
</dbReference>
<dbReference type="InterPro" id="IPR013216">
    <property type="entry name" value="Methyltransf_11"/>
</dbReference>
<keyword evidence="1 3" id="KW-0808">Transferase</keyword>
<dbReference type="SUPFAM" id="SSF53335">
    <property type="entry name" value="S-adenosyl-L-methionine-dependent methyltransferases"/>
    <property type="match status" value="1"/>
</dbReference>
<protein>
    <submittedName>
        <fullName evidence="3">Class I SAM-dependent methyltransferase</fullName>
        <ecNumber evidence="3">2.1.1.-</ecNumber>
    </submittedName>
</protein>
<reference evidence="3 4" key="1">
    <citation type="submission" date="2024-11" db="EMBL/GenBank/DDBJ databases">
        <authorList>
            <person name="Heng Y.C."/>
            <person name="Lim A.C.H."/>
            <person name="Lee J.K.Y."/>
            <person name="Kittelmann S."/>
        </authorList>
    </citation>
    <scope>NUCLEOTIDE SEQUENCE [LARGE SCALE GENOMIC DNA]</scope>
    <source>
        <strain evidence="3 4">WILCCON 0114</strain>
    </source>
</reference>
<dbReference type="EMBL" id="JBJIAA010000007">
    <property type="protein sequence ID" value="MFL0250700.1"/>
    <property type="molecule type" value="Genomic_DNA"/>
</dbReference>
<keyword evidence="4" id="KW-1185">Reference proteome</keyword>
<proteinExistence type="predicted"/>
<dbReference type="GO" id="GO:0032259">
    <property type="term" value="P:methylation"/>
    <property type="evidence" value="ECO:0007669"/>
    <property type="project" value="UniProtKB-KW"/>
</dbReference>
<accession>A0ABW8TGY5</accession>
<evidence type="ECO:0000259" key="2">
    <source>
        <dbReference type="Pfam" id="PF08241"/>
    </source>
</evidence>
<dbReference type="GO" id="GO:0008168">
    <property type="term" value="F:methyltransferase activity"/>
    <property type="evidence" value="ECO:0007669"/>
    <property type="project" value="UniProtKB-KW"/>
</dbReference>
<dbReference type="Gene3D" id="3.40.50.150">
    <property type="entry name" value="Vaccinia Virus protein VP39"/>
    <property type="match status" value="1"/>
</dbReference>
<dbReference type="InterPro" id="IPR050447">
    <property type="entry name" value="Erg6_SMT_methyltransf"/>
</dbReference>
<organism evidence="3 4">
    <name type="scientific">Clostridium neuense</name>
    <dbReference type="NCBI Taxonomy" id="1728934"/>
    <lineage>
        <taxon>Bacteria</taxon>
        <taxon>Bacillati</taxon>
        <taxon>Bacillota</taxon>
        <taxon>Clostridia</taxon>
        <taxon>Eubacteriales</taxon>
        <taxon>Clostridiaceae</taxon>
        <taxon>Clostridium</taxon>
    </lineage>
</organism>
<keyword evidence="3" id="KW-0489">Methyltransferase</keyword>
<name>A0ABW8TGY5_9CLOT</name>
<dbReference type="EC" id="2.1.1.-" evidence="3"/>
<evidence type="ECO:0000256" key="1">
    <source>
        <dbReference type="ARBA" id="ARBA00022679"/>
    </source>
</evidence>
<evidence type="ECO:0000313" key="3">
    <source>
        <dbReference type="EMBL" id="MFL0250700.1"/>
    </source>
</evidence>
<dbReference type="Pfam" id="PF08241">
    <property type="entry name" value="Methyltransf_11"/>
    <property type="match status" value="1"/>
</dbReference>
<dbReference type="CDD" id="cd02440">
    <property type="entry name" value="AdoMet_MTases"/>
    <property type="match status" value="1"/>
</dbReference>
<sequence length="210" mass="24271">MNKVYKNFMKQFKKPEGKMGKLIIKGMNISHFELTSWGLENIKFKEESDILDIGCGGGRTVNRLAHAAKNSKVFGMDYSLNCVNEAKSYNKKLIEEGKVNILHASVEKIPFDDNKFDIITAVETIYFWPDILSNFMEVKRVLKPSGKFVVINEVVENENFKKRNERYSNACEMKIYAPEQMEELFIKAGFLNIKVDVLKDKNWLRVVGEK</sequence>
<feature type="domain" description="Methyltransferase type 11" evidence="2">
    <location>
        <begin position="51"/>
        <end position="150"/>
    </location>
</feature>
<gene>
    <name evidence="3" type="ORF">ACJDT4_09735</name>
</gene>